<evidence type="ECO:0000313" key="4">
    <source>
        <dbReference type="Proteomes" id="UP000646877"/>
    </source>
</evidence>
<evidence type="ECO:0000256" key="1">
    <source>
        <dbReference type="SAM" id="SignalP"/>
    </source>
</evidence>
<feature type="signal peptide" evidence="1">
    <location>
        <begin position="1"/>
        <end position="21"/>
    </location>
</feature>
<proteinExistence type="predicted"/>
<name>A0A8I2KMA4_9GAMM</name>
<protein>
    <recommendedName>
        <fullName evidence="6">Lipoprotein</fullName>
    </recommendedName>
</protein>
<reference evidence="3 5" key="2">
    <citation type="submission" date="2023-10" db="EMBL/GenBank/DDBJ databases">
        <title>To unveil natural product biosynthetic capacity in Pseudoalteromonas.</title>
        <authorList>
            <person name="Wang J."/>
        </authorList>
    </citation>
    <scope>NUCLEOTIDE SEQUENCE [LARGE SCALE GENOMIC DNA]</scope>
    <source>
        <strain evidence="3 5">DSM 15914</strain>
    </source>
</reference>
<dbReference type="EMBL" id="WEIA01000004">
    <property type="protein sequence ID" value="NLR21486.1"/>
    <property type="molecule type" value="Genomic_DNA"/>
</dbReference>
<evidence type="ECO:0000313" key="5">
    <source>
        <dbReference type="Proteomes" id="UP001304419"/>
    </source>
</evidence>
<reference evidence="2" key="1">
    <citation type="submission" date="2019-10" db="EMBL/GenBank/DDBJ databases">
        <authorList>
            <person name="Paulsen S."/>
        </authorList>
    </citation>
    <scope>NUCLEOTIDE SEQUENCE</scope>
    <source>
        <strain evidence="2">LMG 19692</strain>
    </source>
</reference>
<evidence type="ECO:0000313" key="3">
    <source>
        <dbReference type="EMBL" id="WOX30149.1"/>
    </source>
</evidence>
<gene>
    <name evidence="2" type="ORF">F9Y85_09170</name>
    <name evidence="3" type="ORF">R5H13_07795</name>
</gene>
<dbReference type="EMBL" id="CP137578">
    <property type="protein sequence ID" value="WOX30149.1"/>
    <property type="molecule type" value="Genomic_DNA"/>
</dbReference>
<accession>A0A8I2KMA4</accession>
<dbReference type="Proteomes" id="UP001304419">
    <property type="component" value="Chromosome 1"/>
</dbReference>
<feature type="chain" id="PRO_5044460671" description="Lipoprotein" evidence="1">
    <location>
        <begin position="22"/>
        <end position="95"/>
    </location>
</feature>
<keyword evidence="1" id="KW-0732">Signal</keyword>
<dbReference type="AlphaFoldDB" id="A0A8I2KMA4"/>
<dbReference type="Proteomes" id="UP000646877">
    <property type="component" value="Unassembled WGS sequence"/>
</dbReference>
<evidence type="ECO:0000313" key="2">
    <source>
        <dbReference type="EMBL" id="NLR21486.1"/>
    </source>
</evidence>
<dbReference type="PROSITE" id="PS51257">
    <property type="entry name" value="PROKAR_LIPOPROTEIN"/>
    <property type="match status" value="1"/>
</dbReference>
<organism evidence="2 4">
    <name type="scientific">Pseudoalteromonas maricaloris</name>
    <dbReference type="NCBI Taxonomy" id="184924"/>
    <lineage>
        <taxon>Bacteria</taxon>
        <taxon>Pseudomonadati</taxon>
        <taxon>Pseudomonadota</taxon>
        <taxon>Gammaproteobacteria</taxon>
        <taxon>Alteromonadales</taxon>
        <taxon>Pseudoalteromonadaceae</taxon>
        <taxon>Pseudoalteromonas</taxon>
    </lineage>
</organism>
<evidence type="ECO:0008006" key="6">
    <source>
        <dbReference type="Google" id="ProtNLM"/>
    </source>
</evidence>
<dbReference type="RefSeq" id="WP_039495561.1">
    <property type="nucleotide sequence ID" value="NZ_CBCSDF010000001.1"/>
</dbReference>
<sequence>MKLNRLIMLPVISLSACVVMPVQDTAHTNKCEISSDRKTLKIVDVADETNTYYSVSGIILTPILVPTTAIISGTYVLANNAYRLGEETIKCENKS</sequence>
<keyword evidence="5" id="KW-1185">Reference proteome</keyword>